<proteinExistence type="predicted"/>
<feature type="compositionally biased region" description="Acidic residues" evidence="1">
    <location>
        <begin position="133"/>
        <end position="148"/>
    </location>
</feature>
<dbReference type="EMBL" id="LR877168">
    <property type="protein sequence ID" value="CAD2222105.1"/>
    <property type="molecule type" value="Genomic_DNA"/>
</dbReference>
<gene>
    <name evidence="3" type="ORF">ADEAN_000964400</name>
</gene>
<feature type="compositionally biased region" description="Acidic residues" evidence="1">
    <location>
        <begin position="160"/>
        <end position="170"/>
    </location>
</feature>
<name>A0A7G2CRH1_9TRYP</name>
<protein>
    <submittedName>
        <fullName evidence="3">Nucleoplasmin-like domain containing protein, putative</fullName>
    </submittedName>
</protein>
<dbReference type="AlphaFoldDB" id="A0A7G2CRH1"/>
<feature type="region of interest" description="Disordered" evidence="1">
    <location>
        <begin position="133"/>
        <end position="190"/>
    </location>
</feature>
<organism evidence="3 4">
    <name type="scientific">Angomonas deanei</name>
    <dbReference type="NCBI Taxonomy" id="59799"/>
    <lineage>
        <taxon>Eukaryota</taxon>
        <taxon>Discoba</taxon>
        <taxon>Euglenozoa</taxon>
        <taxon>Kinetoplastea</taxon>
        <taxon>Metakinetoplastina</taxon>
        <taxon>Trypanosomatida</taxon>
        <taxon>Trypanosomatidae</taxon>
        <taxon>Strigomonadinae</taxon>
        <taxon>Angomonas</taxon>
    </lineage>
</organism>
<keyword evidence="4" id="KW-1185">Reference proteome</keyword>
<evidence type="ECO:0000259" key="2">
    <source>
        <dbReference type="Pfam" id="PF17800"/>
    </source>
</evidence>
<reference evidence="3 4" key="1">
    <citation type="submission" date="2020-08" db="EMBL/GenBank/DDBJ databases">
        <authorList>
            <person name="Newling K."/>
            <person name="Davey J."/>
            <person name="Forrester S."/>
        </authorList>
    </citation>
    <scope>NUCLEOTIDE SEQUENCE [LARGE SCALE GENOMIC DNA]</scope>
    <source>
        <strain evidence="4">Crithidia deanei Carvalho (ATCC PRA-265)</strain>
    </source>
</reference>
<evidence type="ECO:0000313" key="3">
    <source>
        <dbReference type="EMBL" id="CAD2222105.1"/>
    </source>
</evidence>
<accession>A0A7G2CRH1</accession>
<feature type="domain" description="Nucleoplasmin-like" evidence="2">
    <location>
        <begin position="6"/>
        <end position="133"/>
    </location>
</feature>
<sequence>MSLHCFFGLELSEVGLQYIPPIPKHSNLVITHAAVTAVVPPPNEAEHHHKNKNNNHSKKENVYSPIALCVQGDNITDRITVGTLDPQNGITYLPLQLIFSSAVTFTLETRNNNNNNQNKSVFYPTVHLTGYYETEEEENEDEMDEEMFENFQNNKNKNNDDDEDLDEDEPMIMSRGKNVGYSENKKRPRK</sequence>
<dbReference type="Proteomes" id="UP000515908">
    <property type="component" value="Chromosome 24"/>
</dbReference>
<dbReference type="Pfam" id="PF17800">
    <property type="entry name" value="NPL"/>
    <property type="match status" value="1"/>
</dbReference>
<dbReference type="InterPro" id="IPR041232">
    <property type="entry name" value="NPL"/>
</dbReference>
<dbReference type="VEuPathDB" id="TriTrypDB:ADEAN_000964400"/>
<evidence type="ECO:0000313" key="4">
    <source>
        <dbReference type="Proteomes" id="UP000515908"/>
    </source>
</evidence>
<evidence type="ECO:0000256" key="1">
    <source>
        <dbReference type="SAM" id="MobiDB-lite"/>
    </source>
</evidence>